<evidence type="ECO:0000256" key="7">
    <source>
        <dbReference type="HAMAP-Rule" id="MF_01325"/>
    </source>
</evidence>
<dbReference type="HAMAP" id="MF_01325_B">
    <property type="entry name" value="Ribosomal_uL3_B"/>
    <property type="match status" value="1"/>
</dbReference>
<dbReference type="InterPro" id="IPR019927">
    <property type="entry name" value="Ribosomal_uL3_bac/org-type"/>
</dbReference>
<evidence type="ECO:0000256" key="2">
    <source>
        <dbReference type="ARBA" id="ARBA00022730"/>
    </source>
</evidence>
<organism evidence="10 11">
    <name type="scientific">Peptoniphilus indolicus</name>
    <dbReference type="NCBI Taxonomy" id="33030"/>
    <lineage>
        <taxon>Bacteria</taxon>
        <taxon>Bacillati</taxon>
        <taxon>Bacillota</taxon>
        <taxon>Tissierellia</taxon>
        <taxon>Tissierellales</taxon>
        <taxon>Peptoniphilaceae</taxon>
        <taxon>Peptoniphilus</taxon>
    </lineage>
</organism>
<comment type="subunit">
    <text evidence="7 9">Part of the 50S ribosomal subunit. Forms a cluster with proteins L14 and L19.</text>
</comment>
<dbReference type="FunFam" id="3.30.160.810:FF:000001">
    <property type="entry name" value="50S ribosomal protein L3"/>
    <property type="match status" value="1"/>
</dbReference>
<evidence type="ECO:0000256" key="3">
    <source>
        <dbReference type="ARBA" id="ARBA00022884"/>
    </source>
</evidence>
<evidence type="ECO:0000256" key="6">
    <source>
        <dbReference type="ARBA" id="ARBA00035243"/>
    </source>
</evidence>
<dbReference type="GO" id="GO:0003735">
    <property type="term" value="F:structural constituent of ribosome"/>
    <property type="evidence" value="ECO:0007669"/>
    <property type="project" value="UniProtKB-UniRule"/>
</dbReference>
<dbReference type="GO" id="GO:0022625">
    <property type="term" value="C:cytosolic large ribosomal subunit"/>
    <property type="evidence" value="ECO:0007669"/>
    <property type="project" value="TreeGrafter"/>
</dbReference>
<dbReference type="Gene3D" id="3.30.160.810">
    <property type="match status" value="1"/>
</dbReference>
<dbReference type="InterPro" id="IPR009000">
    <property type="entry name" value="Transl_B-barrel_sf"/>
</dbReference>
<evidence type="ECO:0000256" key="5">
    <source>
        <dbReference type="ARBA" id="ARBA00023274"/>
    </source>
</evidence>
<comment type="function">
    <text evidence="7 9">One of the primary rRNA binding proteins, it binds directly near the 3'-end of the 23S rRNA, where it nucleates assembly of the 50S subunit.</text>
</comment>
<name>A0A379DD74_9FIRM</name>
<evidence type="ECO:0000313" key="11">
    <source>
        <dbReference type="Proteomes" id="UP000254777"/>
    </source>
</evidence>
<evidence type="ECO:0000256" key="1">
    <source>
        <dbReference type="ARBA" id="ARBA00006540"/>
    </source>
</evidence>
<dbReference type="EMBL" id="UGTH01000001">
    <property type="protein sequence ID" value="SUB75223.1"/>
    <property type="molecule type" value="Genomic_DNA"/>
</dbReference>
<dbReference type="InterPro" id="IPR000597">
    <property type="entry name" value="Ribosomal_uL3"/>
</dbReference>
<dbReference type="AlphaFoldDB" id="A0A379DD74"/>
<dbReference type="GO" id="GO:0019843">
    <property type="term" value="F:rRNA binding"/>
    <property type="evidence" value="ECO:0007669"/>
    <property type="project" value="UniProtKB-UniRule"/>
</dbReference>
<dbReference type="Proteomes" id="UP000254777">
    <property type="component" value="Unassembled WGS sequence"/>
</dbReference>
<evidence type="ECO:0000256" key="8">
    <source>
        <dbReference type="RuleBase" id="RU003905"/>
    </source>
</evidence>
<gene>
    <name evidence="7 10" type="primary">rplC</name>
    <name evidence="10" type="ORF">NCTC11088_01010</name>
</gene>
<dbReference type="NCBIfam" id="TIGR03625">
    <property type="entry name" value="L3_bact"/>
    <property type="match status" value="1"/>
</dbReference>
<accession>A0A379DD74</accession>
<dbReference type="PANTHER" id="PTHR11229:SF16">
    <property type="entry name" value="LARGE RIBOSOMAL SUBUNIT PROTEIN UL3C"/>
    <property type="match status" value="1"/>
</dbReference>
<comment type="similarity">
    <text evidence="1 7 8">Belongs to the universal ribosomal protein uL3 family.</text>
</comment>
<keyword evidence="5 7" id="KW-0687">Ribonucleoprotein</keyword>
<evidence type="ECO:0000313" key="10">
    <source>
        <dbReference type="EMBL" id="SUB75223.1"/>
    </source>
</evidence>
<keyword evidence="2 7" id="KW-0699">rRNA-binding</keyword>
<protein>
    <recommendedName>
        <fullName evidence="6 7">Large ribosomal subunit protein uL3</fullName>
    </recommendedName>
</protein>
<dbReference type="Gene3D" id="2.40.30.10">
    <property type="entry name" value="Translation factors"/>
    <property type="match status" value="1"/>
</dbReference>
<evidence type="ECO:0000256" key="9">
    <source>
        <dbReference type="RuleBase" id="RU003906"/>
    </source>
</evidence>
<proteinExistence type="inferred from homology"/>
<dbReference type="Pfam" id="PF00297">
    <property type="entry name" value="Ribosomal_L3"/>
    <property type="match status" value="1"/>
</dbReference>
<dbReference type="GO" id="GO:0006412">
    <property type="term" value="P:translation"/>
    <property type="evidence" value="ECO:0007669"/>
    <property type="project" value="UniProtKB-UniRule"/>
</dbReference>
<keyword evidence="4 7" id="KW-0689">Ribosomal protein</keyword>
<dbReference type="FunFam" id="2.40.30.10:FF:000004">
    <property type="entry name" value="50S ribosomal protein L3"/>
    <property type="match status" value="1"/>
</dbReference>
<dbReference type="InterPro" id="IPR019926">
    <property type="entry name" value="Ribosomal_uL3_CS"/>
</dbReference>
<dbReference type="PROSITE" id="PS00474">
    <property type="entry name" value="RIBOSOMAL_L3"/>
    <property type="match status" value="1"/>
</dbReference>
<dbReference type="SUPFAM" id="SSF50447">
    <property type="entry name" value="Translation proteins"/>
    <property type="match status" value="1"/>
</dbReference>
<reference evidence="10 11" key="1">
    <citation type="submission" date="2018-06" db="EMBL/GenBank/DDBJ databases">
        <authorList>
            <consortium name="Pathogen Informatics"/>
            <person name="Doyle S."/>
        </authorList>
    </citation>
    <scope>NUCLEOTIDE SEQUENCE [LARGE SCALE GENOMIC DNA]</scope>
    <source>
        <strain evidence="10 11">NCTC11088</strain>
    </source>
</reference>
<sequence length="210" mass="22952">MKLLMGKKIGMTQIFDEGGVVTPVTVIQVEPNVVVQKKTVEVDGYNAIQVAVGEVKDRRVNKPMKGHFDKASVAYKKHLGEFRTEDVDSYNVGDEIKVDIFQAGEFVDVTGTSKGKGTQGVIKRHGFARGRETHGSKFHRMPGGMGAASYPGKVFKGHRMAGKMGHDRVTVQNLEIVRIDADKNLILVKGAVPGNKKGLVTVKETVKNHK</sequence>
<evidence type="ECO:0000256" key="4">
    <source>
        <dbReference type="ARBA" id="ARBA00022980"/>
    </source>
</evidence>
<dbReference type="RefSeq" id="WP_004820327.1">
    <property type="nucleotide sequence ID" value="NZ_UGTH01000001.1"/>
</dbReference>
<dbReference type="PANTHER" id="PTHR11229">
    <property type="entry name" value="50S RIBOSOMAL PROTEIN L3"/>
    <property type="match status" value="1"/>
</dbReference>
<keyword evidence="3 7" id="KW-0694">RNA-binding</keyword>